<proteinExistence type="predicted"/>
<protein>
    <submittedName>
        <fullName evidence="2">NAD(P)H-binding protein</fullName>
    </submittedName>
</protein>
<evidence type="ECO:0000313" key="3">
    <source>
        <dbReference type="Proteomes" id="UP001056035"/>
    </source>
</evidence>
<keyword evidence="3" id="KW-1185">Reference proteome</keyword>
<dbReference type="RefSeq" id="WP_254573683.1">
    <property type="nucleotide sequence ID" value="NZ_CP098502.1"/>
</dbReference>
<gene>
    <name evidence="2" type="ORF">NBH00_12670</name>
</gene>
<feature type="domain" description="NAD(P)-binding" evidence="1">
    <location>
        <begin position="12"/>
        <end position="90"/>
    </location>
</feature>
<evidence type="ECO:0000313" key="2">
    <source>
        <dbReference type="EMBL" id="UTI67031.1"/>
    </source>
</evidence>
<dbReference type="Proteomes" id="UP001056035">
    <property type="component" value="Chromosome"/>
</dbReference>
<dbReference type="Gene3D" id="3.40.50.720">
    <property type="entry name" value="NAD(P)-binding Rossmann-like Domain"/>
    <property type="match status" value="1"/>
</dbReference>
<organism evidence="2 3">
    <name type="scientific">Paraconexibacter antarcticus</name>
    <dbReference type="NCBI Taxonomy" id="2949664"/>
    <lineage>
        <taxon>Bacteria</taxon>
        <taxon>Bacillati</taxon>
        <taxon>Actinomycetota</taxon>
        <taxon>Thermoleophilia</taxon>
        <taxon>Solirubrobacterales</taxon>
        <taxon>Paraconexibacteraceae</taxon>
        <taxon>Paraconexibacter</taxon>
    </lineage>
</organism>
<dbReference type="EMBL" id="CP098502">
    <property type="protein sequence ID" value="UTI67031.1"/>
    <property type="molecule type" value="Genomic_DNA"/>
</dbReference>
<dbReference type="InterPro" id="IPR036291">
    <property type="entry name" value="NAD(P)-bd_dom_sf"/>
</dbReference>
<name>A0ABY5DZB6_9ACTN</name>
<dbReference type="Pfam" id="PF13460">
    <property type="entry name" value="NAD_binding_10"/>
    <property type="match status" value="1"/>
</dbReference>
<sequence>MRVLLVGSSARGLALARELVADGHAVRAVTRTEARRAELEDAGCECWIGTPDRIGTLRYALENVTILVWALGNASGDDPESVAALHGSRLKMMLEKTTDTTVRGVVYEMTGSLDEATFASGLHEIRWANEKNEIPYALLDADARDEAAWVAAARAAIEGLLVDRPVAGAPR</sequence>
<dbReference type="SUPFAM" id="SSF51735">
    <property type="entry name" value="NAD(P)-binding Rossmann-fold domains"/>
    <property type="match status" value="1"/>
</dbReference>
<dbReference type="InterPro" id="IPR016040">
    <property type="entry name" value="NAD(P)-bd_dom"/>
</dbReference>
<accession>A0ABY5DZB6</accession>
<reference evidence="2 3" key="1">
    <citation type="submission" date="2022-06" db="EMBL/GenBank/DDBJ databases">
        <title>Paraconexibacter antarcticus.</title>
        <authorList>
            <person name="Kim C.S."/>
        </authorList>
    </citation>
    <scope>NUCLEOTIDE SEQUENCE [LARGE SCALE GENOMIC DNA]</scope>
    <source>
        <strain evidence="2 3">02-257</strain>
    </source>
</reference>
<evidence type="ECO:0000259" key="1">
    <source>
        <dbReference type="Pfam" id="PF13460"/>
    </source>
</evidence>